<reference evidence="2" key="1">
    <citation type="journal article" date="2014" name="Int. J. Syst. Evol. Microbiol.">
        <title>Complete genome sequence of Corynebacterium casei LMG S-19264T (=DSM 44701T), isolated from a smear-ripened cheese.</title>
        <authorList>
            <consortium name="US DOE Joint Genome Institute (JGI-PGF)"/>
            <person name="Walter F."/>
            <person name="Albersmeier A."/>
            <person name="Kalinowski J."/>
            <person name="Ruckert C."/>
        </authorList>
    </citation>
    <scope>NUCLEOTIDE SEQUENCE</scope>
    <source>
        <strain evidence="2">CGMCC 1.7086</strain>
    </source>
</reference>
<keyword evidence="3" id="KW-1185">Reference proteome</keyword>
<keyword evidence="1" id="KW-1133">Transmembrane helix</keyword>
<protein>
    <submittedName>
        <fullName evidence="2">Uncharacterized protein</fullName>
    </submittedName>
</protein>
<gene>
    <name evidence="2" type="ORF">GCM10010982_14510</name>
</gene>
<evidence type="ECO:0000313" key="3">
    <source>
        <dbReference type="Proteomes" id="UP000606935"/>
    </source>
</evidence>
<evidence type="ECO:0000313" key="2">
    <source>
        <dbReference type="EMBL" id="GGO67619.1"/>
    </source>
</evidence>
<feature type="transmembrane region" description="Helical" evidence="1">
    <location>
        <begin position="41"/>
        <end position="60"/>
    </location>
</feature>
<accession>A0A917YW41</accession>
<name>A0A917YW41_9ALTE</name>
<reference evidence="2" key="2">
    <citation type="submission" date="2020-09" db="EMBL/GenBank/DDBJ databases">
        <authorList>
            <person name="Sun Q."/>
            <person name="Zhou Y."/>
        </authorList>
    </citation>
    <scope>NUCLEOTIDE SEQUENCE</scope>
    <source>
        <strain evidence="2">CGMCC 1.7086</strain>
    </source>
</reference>
<keyword evidence="1" id="KW-0812">Transmembrane</keyword>
<sequence length="103" mass="12145">MLKDLFIKYNSKYHYWDFEEVRQWQNIRDKGALRFILFEGLVKWGLISFSIFIALLLAILDIHSTEIPLIALVWSVAACLYGYGIWLGTHLSYKRHCNTTPSY</sequence>
<organism evidence="2 3">
    <name type="scientific">Bowmanella pacifica</name>
    <dbReference type="NCBI Taxonomy" id="502051"/>
    <lineage>
        <taxon>Bacteria</taxon>
        <taxon>Pseudomonadati</taxon>
        <taxon>Pseudomonadota</taxon>
        <taxon>Gammaproteobacteria</taxon>
        <taxon>Alteromonadales</taxon>
        <taxon>Alteromonadaceae</taxon>
        <taxon>Bowmanella</taxon>
    </lineage>
</organism>
<evidence type="ECO:0000256" key="1">
    <source>
        <dbReference type="SAM" id="Phobius"/>
    </source>
</evidence>
<dbReference type="EMBL" id="BMLS01000002">
    <property type="protein sequence ID" value="GGO67619.1"/>
    <property type="molecule type" value="Genomic_DNA"/>
</dbReference>
<keyword evidence="1" id="KW-0472">Membrane</keyword>
<proteinExistence type="predicted"/>
<dbReference type="Proteomes" id="UP000606935">
    <property type="component" value="Unassembled WGS sequence"/>
</dbReference>
<comment type="caution">
    <text evidence="2">The sequence shown here is derived from an EMBL/GenBank/DDBJ whole genome shotgun (WGS) entry which is preliminary data.</text>
</comment>
<dbReference type="RefSeq" id="WP_188692458.1">
    <property type="nucleotide sequence ID" value="NZ_BMLS01000002.1"/>
</dbReference>
<feature type="transmembrane region" description="Helical" evidence="1">
    <location>
        <begin position="67"/>
        <end position="86"/>
    </location>
</feature>
<dbReference type="AlphaFoldDB" id="A0A917YW41"/>